<proteinExistence type="predicted"/>
<name>A0A9D7E592_9PROT</name>
<feature type="region of interest" description="Disordered" evidence="1">
    <location>
        <begin position="1"/>
        <end position="25"/>
    </location>
</feature>
<feature type="region of interest" description="Disordered" evidence="1">
    <location>
        <begin position="131"/>
        <end position="150"/>
    </location>
</feature>
<dbReference type="EMBL" id="JADJEV010000003">
    <property type="protein sequence ID" value="MBK6973115.1"/>
    <property type="molecule type" value="Genomic_DNA"/>
</dbReference>
<reference evidence="2" key="1">
    <citation type="submission" date="2020-10" db="EMBL/GenBank/DDBJ databases">
        <title>Connecting structure to function with the recovery of over 1000 high-quality activated sludge metagenome-assembled genomes encoding full-length rRNA genes using long-read sequencing.</title>
        <authorList>
            <person name="Singleton C.M."/>
            <person name="Petriglieri F."/>
            <person name="Kristensen J.M."/>
            <person name="Kirkegaard R.H."/>
            <person name="Michaelsen T.Y."/>
            <person name="Andersen M.H."/>
            <person name="Karst S.M."/>
            <person name="Dueholm M.S."/>
            <person name="Nielsen P.H."/>
            <person name="Albertsen M."/>
        </authorList>
    </citation>
    <scope>NUCLEOTIDE SEQUENCE</scope>
    <source>
        <strain evidence="2">Bjer_18-Q3-R1-45_BAT3C.347</strain>
    </source>
</reference>
<evidence type="ECO:0000313" key="2">
    <source>
        <dbReference type="EMBL" id="MBK6973115.1"/>
    </source>
</evidence>
<dbReference type="AlphaFoldDB" id="A0A9D7E592"/>
<protein>
    <submittedName>
        <fullName evidence="2">Uncharacterized protein</fullName>
    </submittedName>
</protein>
<evidence type="ECO:0000313" key="3">
    <source>
        <dbReference type="Proteomes" id="UP000807785"/>
    </source>
</evidence>
<dbReference type="Proteomes" id="UP000807785">
    <property type="component" value="Unassembled WGS sequence"/>
</dbReference>
<organism evidence="2 3">
    <name type="scientific">Candidatus Methylophosphatis roskildensis</name>
    <dbReference type="NCBI Taxonomy" id="2899263"/>
    <lineage>
        <taxon>Bacteria</taxon>
        <taxon>Pseudomonadati</taxon>
        <taxon>Pseudomonadota</taxon>
        <taxon>Betaproteobacteria</taxon>
        <taxon>Nitrosomonadales</taxon>
        <taxon>Sterolibacteriaceae</taxon>
        <taxon>Candidatus Methylophosphatis</taxon>
    </lineage>
</organism>
<sequence length="150" mass="16938">MGHQLHRHVTTTPEGTYDNAERNDENQMQGQLQECRDALRAHSARLMGTYRLPTAQIQTQMGLSHFRLAVQVLDHFCGSGGIVFGAIERIPGVFFARPRLAGFVQRGNHKTHVAVSKKMWRRLCPRGKKAVPTGFDDEKSRTTLATQERN</sequence>
<evidence type="ECO:0000256" key="1">
    <source>
        <dbReference type="SAM" id="MobiDB-lite"/>
    </source>
</evidence>
<gene>
    <name evidence="2" type="ORF">IPH26_09280</name>
</gene>
<accession>A0A9D7E592</accession>
<comment type="caution">
    <text evidence="2">The sequence shown here is derived from an EMBL/GenBank/DDBJ whole genome shotgun (WGS) entry which is preliminary data.</text>
</comment>